<dbReference type="Gene3D" id="1.10.10.2840">
    <property type="entry name" value="PucR C-terminal helix-turn-helix domain"/>
    <property type="match status" value="1"/>
</dbReference>
<dbReference type="eggNOG" id="COG2508">
    <property type="taxonomic scope" value="Bacteria"/>
</dbReference>
<dbReference type="InterPro" id="IPR012914">
    <property type="entry name" value="PucR_dom"/>
</dbReference>
<organism evidence="3 4">
    <name type="scientific">Modestobacter italicus (strain DSM 44449 / CECT 9708 / BC 501)</name>
    <dbReference type="NCBI Taxonomy" id="2732864"/>
    <lineage>
        <taxon>Bacteria</taxon>
        <taxon>Bacillati</taxon>
        <taxon>Actinomycetota</taxon>
        <taxon>Actinomycetes</taxon>
        <taxon>Geodermatophilales</taxon>
        <taxon>Geodermatophilaceae</taxon>
        <taxon>Modestobacter</taxon>
    </lineage>
</organism>
<feature type="domain" description="PucR C-terminal helix-turn-helix" evidence="2">
    <location>
        <begin position="434"/>
        <end position="492"/>
    </location>
</feature>
<dbReference type="Pfam" id="PF13556">
    <property type="entry name" value="HTH_30"/>
    <property type="match status" value="1"/>
</dbReference>
<dbReference type="Pfam" id="PF07905">
    <property type="entry name" value="PucR"/>
    <property type="match status" value="1"/>
</dbReference>
<dbReference type="PATRIC" id="fig|477641.3.peg.3878"/>
<sequence length="512" mass="53244">MPFTLRDLLALPAVQGARPELAGHRDGIDDRVVRWVHTSEIQDIAPLLKGGEALLTTGLGLVALPPEAHRAYAAALARVGLTALLLELGRSFPTAPPALLDEAARVGLPVVLLHGVVPFIEVTEAAHAAILEQEVTALREVAEQRNRLLQAMAESPGVIGLVGACAQLSGQPASLVTADGELVAGSADAGAGDGVDVLVGGRVWGRLALLGPAGPRTRATMEAAGPLVALEVQRSPSGTSSRRLSAAQLLTDLITGRYSSSGDLASRALGVGFVVRPGHAVIGCVVRPRSHRSALPGWLQTVQERSARHLPATMVAERDGHVLLGAAVPRAGARRLLAALTADLNARLGAMGGVLVCAGPLVDDVPALAGSLQSAVDTSDLAVRMATASDLVLSEDVALYQLLLTMVDDAALERFTLAQLGPLLQHDARTGAGLVMTLDTLFVAGMSKSRAADMLGVRRQTLYGRVERISQLLGGVDLEQREIRTALDLALLCWRLRLNGGRAGTDAGAAPR</sequence>
<name>I4F1P0_MODI5</name>
<dbReference type="OMA" id="AIVHEQM"/>
<dbReference type="Proteomes" id="UP000006461">
    <property type="component" value="Chromosome"/>
</dbReference>
<keyword evidence="4" id="KW-1185">Reference proteome</keyword>
<dbReference type="InterPro" id="IPR025736">
    <property type="entry name" value="PucR_C-HTH_dom"/>
</dbReference>
<proteinExistence type="predicted"/>
<feature type="domain" description="Purine catabolism PurC-like" evidence="1">
    <location>
        <begin position="7"/>
        <end position="130"/>
    </location>
</feature>
<accession>I4F1P0</accession>
<evidence type="ECO:0000259" key="1">
    <source>
        <dbReference type="Pfam" id="PF07905"/>
    </source>
</evidence>
<dbReference type="KEGG" id="mmar:MODMU_4155"/>
<dbReference type="HOGENOM" id="CLU_017436_2_1_11"/>
<dbReference type="InterPro" id="IPR051448">
    <property type="entry name" value="CdaR-like_regulators"/>
</dbReference>
<dbReference type="PANTHER" id="PTHR33744:SF1">
    <property type="entry name" value="DNA-BINDING TRANSCRIPTIONAL ACTIVATOR ADER"/>
    <property type="match status" value="1"/>
</dbReference>
<gene>
    <name evidence="3" type="ordered locus">MODMU_4155</name>
</gene>
<evidence type="ECO:0000313" key="4">
    <source>
        <dbReference type="Proteomes" id="UP000006461"/>
    </source>
</evidence>
<dbReference type="AlphaFoldDB" id="I4F1P0"/>
<evidence type="ECO:0000313" key="3">
    <source>
        <dbReference type="EMBL" id="CCH89553.1"/>
    </source>
</evidence>
<dbReference type="PANTHER" id="PTHR33744">
    <property type="entry name" value="CARBOHYDRATE DIACID REGULATOR"/>
    <property type="match status" value="1"/>
</dbReference>
<evidence type="ECO:0000259" key="2">
    <source>
        <dbReference type="Pfam" id="PF13556"/>
    </source>
</evidence>
<dbReference type="EMBL" id="FO203431">
    <property type="protein sequence ID" value="CCH89553.1"/>
    <property type="molecule type" value="Genomic_DNA"/>
</dbReference>
<protein>
    <submittedName>
        <fullName evidence="3">Purine catabolism PurC</fullName>
    </submittedName>
</protein>
<dbReference type="InterPro" id="IPR042070">
    <property type="entry name" value="PucR_C-HTH_sf"/>
</dbReference>
<reference evidence="3 4" key="1">
    <citation type="journal article" date="2012" name="J. Bacteriol.">
        <title>Genome Sequence of Radiation-Resistant Modestobacter marinus Strain BC501, a Representative Actinobacterium That Thrives on Calcareous Stone Surfaces.</title>
        <authorList>
            <person name="Normand P."/>
            <person name="Gury J."/>
            <person name="Pujic P."/>
            <person name="Chouaia B."/>
            <person name="Crotti E."/>
            <person name="Brusetti L."/>
            <person name="Daffonchio D."/>
            <person name="Vacherie B."/>
            <person name="Barbe V."/>
            <person name="Medigue C."/>
            <person name="Calteau A."/>
            <person name="Ghodhbane-Gtari F."/>
            <person name="Essoussi I."/>
            <person name="Nouioui I."/>
            <person name="Abbassi-Ghozzi I."/>
            <person name="Gtari M."/>
        </authorList>
    </citation>
    <scope>NUCLEOTIDE SEQUENCE [LARGE SCALE GENOMIC DNA]</scope>
    <source>
        <strain evidence="4">BC 501</strain>
    </source>
</reference>
<dbReference type="STRING" id="477641.MODMU_4155"/>